<gene>
    <name evidence="3" type="ORF">ACFQHR_17690</name>
</gene>
<accession>A0ABW2DNS1</accession>
<dbReference type="Gene3D" id="2.160.20.120">
    <property type="match status" value="1"/>
</dbReference>
<keyword evidence="4" id="KW-1185">Reference proteome</keyword>
<keyword evidence="1" id="KW-0732">Signal</keyword>
<dbReference type="InterPro" id="IPR021255">
    <property type="entry name" value="DUF2807"/>
</dbReference>
<dbReference type="PROSITE" id="PS51257">
    <property type="entry name" value="PROKAR_LIPOPROTEIN"/>
    <property type="match status" value="1"/>
</dbReference>
<evidence type="ECO:0000259" key="2">
    <source>
        <dbReference type="Pfam" id="PF10988"/>
    </source>
</evidence>
<feature type="signal peptide" evidence="1">
    <location>
        <begin position="1"/>
        <end position="20"/>
    </location>
</feature>
<evidence type="ECO:0000313" key="3">
    <source>
        <dbReference type="EMBL" id="MFC6999472.1"/>
    </source>
</evidence>
<reference evidence="4" key="1">
    <citation type="journal article" date="2019" name="Int. J. Syst. Evol. Microbiol.">
        <title>The Global Catalogue of Microorganisms (GCM) 10K type strain sequencing project: providing services to taxonomists for standard genome sequencing and annotation.</title>
        <authorList>
            <consortium name="The Broad Institute Genomics Platform"/>
            <consortium name="The Broad Institute Genome Sequencing Center for Infectious Disease"/>
            <person name="Wu L."/>
            <person name="Ma J."/>
        </authorList>
    </citation>
    <scope>NUCLEOTIDE SEQUENCE [LARGE SCALE GENOMIC DNA]</scope>
    <source>
        <strain evidence="4">CGMCC 4.7393</strain>
    </source>
</reference>
<name>A0ABW2DNS1_9BACT</name>
<protein>
    <submittedName>
        <fullName evidence="3">Head GIN domain-containing protein</fullName>
    </submittedName>
</protein>
<evidence type="ECO:0000256" key="1">
    <source>
        <dbReference type="SAM" id="SignalP"/>
    </source>
</evidence>
<sequence>MKASRIILLFWMLASLSFFSACDILGSGPCLRGKGNNATERRDLTTFTGIDIRLPGMVFVTTGPQHEVKVKTFANLHPEIITEVVGNTLVIRSESCLEYFNDEATFYISIPELENVELKSSAEISLQSVYSSKKLRLILSGSGAIKYTGSTPEVNILHSGSGDIVLVGEAKTLETTLSGSGRVQGFSLAAESAKIILAGSGYQQVWAKDNLDATITGSGNIYYRGTPTITKYTPSSGKLIDSN</sequence>
<dbReference type="Pfam" id="PF10988">
    <property type="entry name" value="DUF2807"/>
    <property type="match status" value="1"/>
</dbReference>
<proteinExistence type="predicted"/>
<dbReference type="Proteomes" id="UP001596405">
    <property type="component" value="Unassembled WGS sequence"/>
</dbReference>
<feature type="chain" id="PRO_5046596703" evidence="1">
    <location>
        <begin position="21"/>
        <end position="243"/>
    </location>
</feature>
<feature type="domain" description="Putative auto-transporter adhesin head GIN" evidence="2">
    <location>
        <begin position="47"/>
        <end position="227"/>
    </location>
</feature>
<dbReference type="RefSeq" id="WP_082882854.1">
    <property type="nucleotide sequence ID" value="NZ_JBHSYQ010000015.1"/>
</dbReference>
<comment type="caution">
    <text evidence="3">The sequence shown here is derived from an EMBL/GenBank/DDBJ whole genome shotgun (WGS) entry which is preliminary data.</text>
</comment>
<evidence type="ECO:0000313" key="4">
    <source>
        <dbReference type="Proteomes" id="UP001596405"/>
    </source>
</evidence>
<dbReference type="EMBL" id="JBHSYQ010000015">
    <property type="protein sequence ID" value="MFC6999472.1"/>
    <property type="molecule type" value="Genomic_DNA"/>
</dbReference>
<organism evidence="3 4">
    <name type="scientific">Rufibacter roseus</name>
    <dbReference type="NCBI Taxonomy" id="1567108"/>
    <lineage>
        <taxon>Bacteria</taxon>
        <taxon>Pseudomonadati</taxon>
        <taxon>Bacteroidota</taxon>
        <taxon>Cytophagia</taxon>
        <taxon>Cytophagales</taxon>
        <taxon>Hymenobacteraceae</taxon>
        <taxon>Rufibacter</taxon>
    </lineage>
</organism>